<organism evidence="1 2">
    <name type="scientific">Mediterraneibacter hominis</name>
    <dbReference type="NCBI Taxonomy" id="2763054"/>
    <lineage>
        <taxon>Bacteria</taxon>
        <taxon>Bacillati</taxon>
        <taxon>Bacillota</taxon>
        <taxon>Clostridia</taxon>
        <taxon>Lachnospirales</taxon>
        <taxon>Lachnospiraceae</taxon>
        <taxon>Mediterraneibacter</taxon>
    </lineage>
</organism>
<protein>
    <submittedName>
        <fullName evidence="1">Uncharacterized protein</fullName>
    </submittedName>
</protein>
<reference evidence="1" key="1">
    <citation type="submission" date="2020-08" db="EMBL/GenBank/DDBJ databases">
        <title>Genome public.</title>
        <authorList>
            <person name="Liu C."/>
            <person name="Sun Q."/>
        </authorList>
    </citation>
    <scope>NUCLEOTIDE SEQUENCE</scope>
    <source>
        <strain evidence="1">NSJ-55</strain>
    </source>
</reference>
<proteinExistence type="predicted"/>
<dbReference type="Proteomes" id="UP000652477">
    <property type="component" value="Unassembled WGS sequence"/>
</dbReference>
<gene>
    <name evidence="1" type="ORF">H8S37_14565</name>
</gene>
<accession>A0A923RTB8</accession>
<keyword evidence="2" id="KW-1185">Reference proteome</keyword>
<dbReference type="AlphaFoldDB" id="A0A923RTB8"/>
<dbReference type="EMBL" id="JACOPF010000004">
    <property type="protein sequence ID" value="MBC5690137.1"/>
    <property type="molecule type" value="Genomic_DNA"/>
</dbReference>
<name>A0A923RTB8_9FIRM</name>
<comment type="caution">
    <text evidence="1">The sequence shown here is derived from an EMBL/GenBank/DDBJ whole genome shotgun (WGS) entry which is preliminary data.</text>
</comment>
<evidence type="ECO:0000313" key="2">
    <source>
        <dbReference type="Proteomes" id="UP000652477"/>
    </source>
</evidence>
<sequence length="88" mass="9963">MKIHIKTPDGHNIKMPVPVGCAAFFIQRLPDSLFKNVQNKICYPFNTLLTKEIVSLMLSQCTDIIKENKGLEVIHIEAKDGTYVSVQF</sequence>
<evidence type="ECO:0000313" key="1">
    <source>
        <dbReference type="EMBL" id="MBC5690137.1"/>
    </source>
</evidence>
<dbReference type="RefSeq" id="WP_186876801.1">
    <property type="nucleotide sequence ID" value="NZ_JACOPF010000004.1"/>
</dbReference>